<evidence type="ECO:0000256" key="1">
    <source>
        <dbReference type="ARBA" id="ARBA00001961"/>
    </source>
</evidence>
<dbReference type="GO" id="GO:0031418">
    <property type="term" value="F:L-ascorbic acid binding"/>
    <property type="evidence" value="ECO:0007669"/>
    <property type="project" value="InterPro"/>
</dbReference>
<dbReference type="InterPro" id="IPR006620">
    <property type="entry name" value="Pro_4_hyd_alph"/>
</dbReference>
<dbReference type="GO" id="GO:0005783">
    <property type="term" value="C:endoplasmic reticulum"/>
    <property type="evidence" value="ECO:0007669"/>
    <property type="project" value="TreeGrafter"/>
</dbReference>
<keyword evidence="4" id="KW-0560">Oxidoreductase</keyword>
<proteinExistence type="predicted"/>
<protein>
    <recommendedName>
        <fullName evidence="6">Fe2OG dioxygenase domain-containing protein</fullName>
    </recommendedName>
</protein>
<dbReference type="SMART" id="SM00702">
    <property type="entry name" value="P4Hc"/>
    <property type="match status" value="1"/>
</dbReference>
<dbReference type="AlphaFoldDB" id="A0A7S0M1D7"/>
<keyword evidence="2" id="KW-0479">Metal-binding</keyword>
<feature type="domain" description="Fe2OG dioxygenase" evidence="6">
    <location>
        <begin position="123"/>
        <end position="223"/>
    </location>
</feature>
<evidence type="ECO:0000259" key="6">
    <source>
        <dbReference type="PROSITE" id="PS51471"/>
    </source>
</evidence>
<dbReference type="InterPro" id="IPR044862">
    <property type="entry name" value="Pro_4_hyd_alph_FE2OG_OXY"/>
</dbReference>
<organism evidence="7">
    <name type="scientific">Cryptomonas curvata</name>
    <dbReference type="NCBI Taxonomy" id="233186"/>
    <lineage>
        <taxon>Eukaryota</taxon>
        <taxon>Cryptophyceae</taxon>
        <taxon>Cryptomonadales</taxon>
        <taxon>Cryptomonadaceae</taxon>
        <taxon>Cryptomonas</taxon>
    </lineage>
</organism>
<evidence type="ECO:0000256" key="2">
    <source>
        <dbReference type="ARBA" id="ARBA00022723"/>
    </source>
</evidence>
<comment type="cofactor">
    <cofactor evidence="1">
        <name>L-ascorbate</name>
        <dbReference type="ChEBI" id="CHEBI:38290"/>
    </cofactor>
</comment>
<dbReference type="InterPro" id="IPR045054">
    <property type="entry name" value="P4HA-like"/>
</dbReference>
<keyword evidence="5" id="KW-0408">Iron</keyword>
<keyword evidence="3" id="KW-0223">Dioxygenase</keyword>
<sequence>MLSSALWKSEPEACCFGSDMEPKKISEIALPCRSDSGKFAIVVENAFSKEECDRMVRETESKGYEAAKLNIGDGQEFLDTDIRKGSRCIVDSPEQAAEIWNRVKDCVPAVWNHRGTSWEAVGLNERLRFLRYSPGDFFISHCDSSFERENKERSFITLILYLNGGFYGGDTTFNDIETDATISVKPKTGSVLIFEHDIFHSGAKVDNGLKYAMRSDVMFRQQWKEPHGTADSNH</sequence>
<dbReference type="EMBL" id="HBEZ01011338">
    <property type="protein sequence ID" value="CAD8628554.1"/>
    <property type="molecule type" value="Transcribed_RNA"/>
</dbReference>
<dbReference type="Gene3D" id="2.60.120.620">
    <property type="entry name" value="q2cbj1_9rhob like domain"/>
    <property type="match status" value="1"/>
</dbReference>
<evidence type="ECO:0000256" key="5">
    <source>
        <dbReference type="ARBA" id="ARBA00023004"/>
    </source>
</evidence>
<gene>
    <name evidence="7" type="ORF">CCUR1050_LOCUS6233</name>
</gene>
<name>A0A7S0M1D7_9CRYP</name>
<accession>A0A7S0M1D7</accession>
<dbReference type="PANTHER" id="PTHR10869">
    <property type="entry name" value="PROLYL 4-HYDROXYLASE ALPHA SUBUNIT"/>
    <property type="match status" value="1"/>
</dbReference>
<dbReference type="InterPro" id="IPR005123">
    <property type="entry name" value="Oxoglu/Fe-dep_dioxygenase_dom"/>
</dbReference>
<evidence type="ECO:0000256" key="3">
    <source>
        <dbReference type="ARBA" id="ARBA00022964"/>
    </source>
</evidence>
<dbReference type="GO" id="GO:0005506">
    <property type="term" value="F:iron ion binding"/>
    <property type="evidence" value="ECO:0007669"/>
    <property type="project" value="InterPro"/>
</dbReference>
<dbReference type="SUPFAM" id="SSF51197">
    <property type="entry name" value="Clavaminate synthase-like"/>
    <property type="match status" value="1"/>
</dbReference>
<dbReference type="Pfam" id="PF13640">
    <property type="entry name" value="2OG-FeII_Oxy_3"/>
    <property type="match status" value="1"/>
</dbReference>
<reference evidence="7" key="1">
    <citation type="submission" date="2021-01" db="EMBL/GenBank/DDBJ databases">
        <authorList>
            <person name="Corre E."/>
            <person name="Pelletier E."/>
            <person name="Niang G."/>
            <person name="Scheremetjew M."/>
            <person name="Finn R."/>
            <person name="Kale V."/>
            <person name="Holt S."/>
            <person name="Cochrane G."/>
            <person name="Meng A."/>
            <person name="Brown T."/>
            <person name="Cohen L."/>
        </authorList>
    </citation>
    <scope>NUCLEOTIDE SEQUENCE</scope>
    <source>
        <strain evidence="7">CCAP979/52</strain>
    </source>
</reference>
<evidence type="ECO:0000256" key="4">
    <source>
        <dbReference type="ARBA" id="ARBA00023002"/>
    </source>
</evidence>
<dbReference type="GO" id="GO:0004656">
    <property type="term" value="F:procollagen-proline 4-dioxygenase activity"/>
    <property type="evidence" value="ECO:0007669"/>
    <property type="project" value="TreeGrafter"/>
</dbReference>
<dbReference type="PROSITE" id="PS51471">
    <property type="entry name" value="FE2OG_OXY"/>
    <property type="match status" value="1"/>
</dbReference>
<dbReference type="PANTHER" id="PTHR10869:SF241">
    <property type="entry name" value="FE2OG DIOXYGENASE DOMAIN-CONTAINING PROTEIN"/>
    <property type="match status" value="1"/>
</dbReference>
<evidence type="ECO:0000313" key="7">
    <source>
        <dbReference type="EMBL" id="CAD8628554.1"/>
    </source>
</evidence>